<evidence type="ECO:0000256" key="7">
    <source>
        <dbReference type="SAM" id="MobiDB-lite"/>
    </source>
</evidence>
<evidence type="ECO:0000256" key="4">
    <source>
        <dbReference type="ARBA" id="ARBA00022840"/>
    </source>
</evidence>
<dbReference type="GO" id="GO:0016887">
    <property type="term" value="F:ATP hydrolysis activity"/>
    <property type="evidence" value="ECO:0007669"/>
    <property type="project" value="InterPro"/>
</dbReference>
<name>A0A0B7NTJ9_PROFF</name>
<evidence type="ECO:0000256" key="8">
    <source>
        <dbReference type="SAM" id="Phobius"/>
    </source>
</evidence>
<dbReference type="InterPro" id="IPR003593">
    <property type="entry name" value="AAA+_ATPase"/>
</dbReference>
<dbReference type="Pfam" id="PF00664">
    <property type="entry name" value="ABC_membrane"/>
    <property type="match status" value="1"/>
</dbReference>
<dbReference type="GO" id="GO:0005886">
    <property type="term" value="C:plasma membrane"/>
    <property type="evidence" value="ECO:0007669"/>
    <property type="project" value="UniProtKB-SubCell"/>
</dbReference>
<gene>
    <name evidence="11" type="ORF">PFCIRM138_03745</name>
</gene>
<dbReference type="Gene3D" id="3.40.50.300">
    <property type="entry name" value="P-loop containing nucleotide triphosphate hydrolases"/>
    <property type="match status" value="1"/>
</dbReference>
<dbReference type="InterPro" id="IPR011527">
    <property type="entry name" value="ABC1_TM_dom"/>
</dbReference>
<dbReference type="InterPro" id="IPR027417">
    <property type="entry name" value="P-loop_NTPase"/>
</dbReference>
<feature type="transmembrane region" description="Helical" evidence="8">
    <location>
        <begin position="165"/>
        <end position="192"/>
    </location>
</feature>
<comment type="subcellular location">
    <subcellularLocation>
        <location evidence="1">Cell membrane</location>
        <topology evidence="1">Multi-pass membrane protein</topology>
    </subcellularLocation>
</comment>
<keyword evidence="3" id="KW-0547">Nucleotide-binding</keyword>
<keyword evidence="6 8" id="KW-0472">Membrane</keyword>
<feature type="transmembrane region" description="Helical" evidence="8">
    <location>
        <begin position="300"/>
        <end position="319"/>
    </location>
</feature>
<feature type="transmembrane region" description="Helical" evidence="8">
    <location>
        <begin position="265"/>
        <end position="288"/>
    </location>
</feature>
<dbReference type="Pfam" id="PF00005">
    <property type="entry name" value="ABC_tran"/>
    <property type="match status" value="1"/>
</dbReference>
<dbReference type="InterPro" id="IPR036640">
    <property type="entry name" value="ABC1_TM_sf"/>
</dbReference>
<dbReference type="CDD" id="cd07346">
    <property type="entry name" value="ABC_6TM_exporters"/>
    <property type="match status" value="1"/>
</dbReference>
<dbReference type="PANTHER" id="PTHR43394">
    <property type="entry name" value="ATP-DEPENDENT PERMEASE MDL1, MITOCHONDRIAL"/>
    <property type="match status" value="1"/>
</dbReference>
<keyword evidence="5 8" id="KW-1133">Transmembrane helix</keyword>
<dbReference type="Gene3D" id="1.20.1560.10">
    <property type="entry name" value="ABC transporter type 1, transmembrane domain"/>
    <property type="match status" value="1"/>
</dbReference>
<feature type="domain" description="ABC transporter" evidence="9">
    <location>
        <begin position="422"/>
        <end position="650"/>
    </location>
</feature>
<dbReference type="InterPro" id="IPR003439">
    <property type="entry name" value="ABC_transporter-like_ATP-bd"/>
</dbReference>
<accession>A0A0B7NTJ9</accession>
<feature type="region of interest" description="Disordered" evidence="7">
    <location>
        <begin position="345"/>
        <end position="393"/>
    </location>
</feature>
<dbReference type="GO" id="GO:0015421">
    <property type="term" value="F:ABC-type oligopeptide transporter activity"/>
    <property type="evidence" value="ECO:0007669"/>
    <property type="project" value="TreeGrafter"/>
</dbReference>
<evidence type="ECO:0000256" key="5">
    <source>
        <dbReference type="ARBA" id="ARBA00022989"/>
    </source>
</evidence>
<organism evidence="11">
    <name type="scientific">Propionibacterium freudenreichii subsp. freudenreichii</name>
    <dbReference type="NCBI Taxonomy" id="66712"/>
    <lineage>
        <taxon>Bacteria</taxon>
        <taxon>Bacillati</taxon>
        <taxon>Actinomycetota</taxon>
        <taxon>Actinomycetes</taxon>
        <taxon>Propionibacteriales</taxon>
        <taxon>Propionibacteriaceae</taxon>
        <taxon>Propionibacterium</taxon>
    </lineage>
</organism>
<dbReference type="PROSITE" id="PS50929">
    <property type="entry name" value="ABC_TM1F"/>
    <property type="match status" value="1"/>
</dbReference>
<evidence type="ECO:0000256" key="6">
    <source>
        <dbReference type="ARBA" id="ARBA00023136"/>
    </source>
</evidence>
<dbReference type="PROSITE" id="PS50893">
    <property type="entry name" value="ABC_TRANSPORTER_2"/>
    <property type="match status" value="1"/>
</dbReference>
<keyword evidence="4" id="KW-0067">ATP-binding</keyword>
<dbReference type="GO" id="GO:0005524">
    <property type="term" value="F:ATP binding"/>
    <property type="evidence" value="ECO:0007669"/>
    <property type="project" value="UniProtKB-KW"/>
</dbReference>
<dbReference type="InterPro" id="IPR039421">
    <property type="entry name" value="Type_1_exporter"/>
</dbReference>
<protein>
    <submittedName>
        <fullName evidence="11">ABC-transporter</fullName>
    </submittedName>
</protein>
<feature type="transmembrane region" description="Helical" evidence="8">
    <location>
        <begin position="78"/>
        <end position="98"/>
    </location>
</feature>
<dbReference type="SUPFAM" id="SSF90123">
    <property type="entry name" value="ABC transporter transmembrane region"/>
    <property type="match status" value="1"/>
</dbReference>
<dbReference type="SMART" id="SM00382">
    <property type="entry name" value="AAA"/>
    <property type="match status" value="1"/>
</dbReference>
<evidence type="ECO:0000259" key="9">
    <source>
        <dbReference type="PROSITE" id="PS50893"/>
    </source>
</evidence>
<feature type="domain" description="ABC transmembrane type-1" evidence="10">
    <location>
        <begin position="42"/>
        <end position="324"/>
    </location>
</feature>
<dbReference type="SUPFAM" id="SSF52540">
    <property type="entry name" value="P-loop containing nucleoside triphosphate hydrolases"/>
    <property type="match status" value="1"/>
</dbReference>
<evidence type="ECO:0000256" key="3">
    <source>
        <dbReference type="ARBA" id="ARBA00022741"/>
    </source>
</evidence>
<dbReference type="PANTHER" id="PTHR43394:SF1">
    <property type="entry name" value="ATP-BINDING CASSETTE SUB-FAMILY B MEMBER 10, MITOCHONDRIAL"/>
    <property type="match status" value="1"/>
</dbReference>
<feature type="compositionally biased region" description="Low complexity" evidence="7">
    <location>
        <begin position="346"/>
        <end position="377"/>
    </location>
</feature>
<sequence>MRAHGPVWLPRGPANRWLPLASGSEIGAQVRSHSHGLWRWLVLAVVAMTISALTSLALPVATGMVVDQVRTHGPLSGLIAPGVMVIAAVIIGAVASGAGQALTPSYFAAVLARLREDMLARALVLDQQLIEQAGSADLVARVGDDVATVRDSVNAGLPRMVNTSILLIVAASGLAAMSPLFLVPLAAGAVVFTASVRWFLKRAPAIYRNERQASARQSQDILSTLHGLDAVRAFGLAGLRTGIVARSSWQAVRWELRGRFLSNALVVRLVIGEAVVIIGQLLVSYPLVTSGHVSVGQASAAGLLLLSLMGPLRFLLMFIDDLQAAYASLQRIVGVLGVDAHHTPQGDDSAAAAADGAGPGQPGAASPAGARSGLGPSDTGPVESRPVGVGPMDTGAMEAGPIEAARIEAGRIEAGPMETGRIEIRHLGFAYRPDQPVLSDINLTIAPGEHVAVIGESGAGKSTLAKLIAGTLSSSSGEVAVGARPGTRGPAVVLVSQDIHTFSGSLADDVTMGAPASTVDDQLAALARDALDRVGADWATDLSMVVGRLGTALSPAQAQQVALARVLVADPAIVILDEATAEAGSAGARMLDRAADQAIAGRTALVIAHRLSQAAHADRIVVMARDRIAEVGTPDELLARDGEFTRLWRAWQAER</sequence>
<evidence type="ECO:0000259" key="10">
    <source>
        <dbReference type="PROSITE" id="PS50929"/>
    </source>
</evidence>
<dbReference type="AlphaFoldDB" id="A0A0B7NTJ9"/>
<evidence type="ECO:0000256" key="1">
    <source>
        <dbReference type="ARBA" id="ARBA00004651"/>
    </source>
</evidence>
<keyword evidence="2 8" id="KW-0812">Transmembrane</keyword>
<evidence type="ECO:0000256" key="2">
    <source>
        <dbReference type="ARBA" id="ARBA00022692"/>
    </source>
</evidence>
<reference evidence="11" key="1">
    <citation type="submission" date="2014-08" db="EMBL/GenBank/DDBJ databases">
        <authorList>
            <person name="Falentin Helene"/>
        </authorList>
    </citation>
    <scope>NUCLEOTIDE SEQUENCE</scope>
</reference>
<proteinExistence type="predicted"/>
<dbReference type="EMBL" id="LM676388">
    <property type="protein sequence ID" value="CEP26046.1"/>
    <property type="molecule type" value="Genomic_DNA"/>
</dbReference>
<evidence type="ECO:0000313" key="11">
    <source>
        <dbReference type="EMBL" id="CEP26046.1"/>
    </source>
</evidence>
<feature type="transmembrane region" description="Helical" evidence="8">
    <location>
        <begin position="40"/>
        <end position="66"/>
    </location>
</feature>